<dbReference type="OrthoDB" id="6862397at2"/>
<dbReference type="KEGG" id="rhf:EUB48_15675"/>
<dbReference type="InterPro" id="IPR021312">
    <property type="entry name" value="DUF2889"/>
</dbReference>
<accession>A0A515DDU4</accession>
<gene>
    <name evidence="2" type="ORF">EUB48_15675</name>
</gene>
<keyword evidence="3" id="KW-1185">Reference proteome</keyword>
<evidence type="ECO:0000313" key="2">
    <source>
        <dbReference type="EMBL" id="QDL38565.1"/>
    </source>
</evidence>
<dbReference type="EMBL" id="CP035503">
    <property type="protein sequence ID" value="QDL38565.1"/>
    <property type="molecule type" value="Genomic_DNA"/>
</dbReference>
<dbReference type="Proteomes" id="UP000316798">
    <property type="component" value="Chromosome"/>
</dbReference>
<protein>
    <submittedName>
        <fullName evidence="2">DUF2889 domain-containing protein</fullName>
    </submittedName>
</protein>
<reference evidence="2 3" key="1">
    <citation type="submission" date="2019-01" db="EMBL/GenBank/DDBJ databases">
        <title>Genomic insights into a novel species Rhodoferax sp.</title>
        <authorList>
            <person name="Jin L."/>
        </authorList>
    </citation>
    <scope>NUCLEOTIDE SEQUENCE [LARGE SCALE GENOMIC DNA]</scope>
    <source>
        <strain evidence="2 3">CHu59-6-5</strain>
    </source>
</reference>
<name>A0A515DDU4_9BURK</name>
<evidence type="ECO:0000256" key="1">
    <source>
        <dbReference type="SAM" id="MobiDB-lite"/>
    </source>
</evidence>
<organism evidence="2 3">
    <name type="scientific">Rhodoferax sediminis</name>
    <dbReference type="NCBI Taxonomy" id="2509614"/>
    <lineage>
        <taxon>Bacteria</taxon>
        <taxon>Pseudomonadati</taxon>
        <taxon>Pseudomonadota</taxon>
        <taxon>Betaproteobacteria</taxon>
        <taxon>Burkholderiales</taxon>
        <taxon>Comamonadaceae</taxon>
        <taxon>Rhodoferax</taxon>
    </lineage>
</organism>
<dbReference type="RefSeq" id="WP_142820005.1">
    <property type="nucleotide sequence ID" value="NZ_CP035503.1"/>
</dbReference>
<dbReference type="Pfam" id="PF11136">
    <property type="entry name" value="DUF2889"/>
    <property type="match status" value="1"/>
</dbReference>
<evidence type="ECO:0000313" key="3">
    <source>
        <dbReference type="Proteomes" id="UP000316798"/>
    </source>
</evidence>
<feature type="region of interest" description="Disordered" evidence="1">
    <location>
        <begin position="188"/>
        <end position="208"/>
    </location>
</feature>
<proteinExistence type="predicted"/>
<dbReference type="AlphaFoldDB" id="A0A515DDU4"/>
<sequence length="208" mass="22571">MPLSAIADREEVHHRVIDMKTYARANGLFDAEAHLVDRKPFEFTRAGATDTVAAGEAFHDLWIRVTVDRDFVVRAIEAASDVTPWAVCKQAGAALQALVGEALVKGWTGKVKEKLRGAASCTHLAEMLIPLATTALQGIYGLRTLAEREAKIGAMVDSCYAFGSSRDVIKRLAPLHYQAAVQAYEPSSNTSCSSRRCSSEGCSSSRKR</sequence>